<keyword evidence="7" id="KW-1185">Reference proteome</keyword>
<dbReference type="STRING" id="454194.PYK22_01950"/>
<dbReference type="Pfam" id="PF00196">
    <property type="entry name" value="GerE"/>
    <property type="match status" value="1"/>
</dbReference>
<organism evidence="6 7">
    <name type="scientific">Pyrinomonas methylaliphatogenes</name>
    <dbReference type="NCBI Taxonomy" id="454194"/>
    <lineage>
        <taxon>Bacteria</taxon>
        <taxon>Pseudomonadati</taxon>
        <taxon>Acidobacteriota</taxon>
        <taxon>Blastocatellia</taxon>
        <taxon>Blastocatellales</taxon>
        <taxon>Pyrinomonadaceae</taxon>
        <taxon>Pyrinomonas</taxon>
    </lineage>
</organism>
<evidence type="ECO:0000313" key="7">
    <source>
        <dbReference type="Proteomes" id="UP000031518"/>
    </source>
</evidence>
<dbReference type="PROSITE" id="PS50110">
    <property type="entry name" value="RESPONSE_REGULATORY"/>
    <property type="match status" value="1"/>
</dbReference>
<dbReference type="InterPro" id="IPR016032">
    <property type="entry name" value="Sig_transdc_resp-reg_C-effctor"/>
</dbReference>
<dbReference type="Pfam" id="PF00072">
    <property type="entry name" value="Response_reg"/>
    <property type="match status" value="1"/>
</dbReference>
<feature type="modified residue" description="4-aspartylphosphate" evidence="3">
    <location>
        <position position="60"/>
    </location>
</feature>
<dbReference type="InterPro" id="IPR000792">
    <property type="entry name" value="Tscrpt_reg_LuxR_C"/>
</dbReference>
<feature type="domain" description="Response regulatory" evidence="5">
    <location>
        <begin position="9"/>
        <end position="125"/>
    </location>
</feature>
<keyword evidence="2" id="KW-0238">DNA-binding</keyword>
<reference evidence="6 7" key="1">
    <citation type="submission" date="2013-12" db="EMBL/GenBank/DDBJ databases">
        <authorList>
            <person name="Stott M."/>
        </authorList>
    </citation>
    <scope>NUCLEOTIDE SEQUENCE [LARGE SCALE GENOMIC DNA]</scope>
    <source>
        <strain evidence="6 7">K22</strain>
    </source>
</reference>
<dbReference type="PROSITE" id="PS00622">
    <property type="entry name" value="HTH_LUXR_1"/>
    <property type="match status" value="1"/>
</dbReference>
<dbReference type="SMART" id="SM00448">
    <property type="entry name" value="REC"/>
    <property type="match status" value="1"/>
</dbReference>
<dbReference type="InterPro" id="IPR058245">
    <property type="entry name" value="NreC/VraR/RcsB-like_REC"/>
</dbReference>
<dbReference type="InterPro" id="IPR001789">
    <property type="entry name" value="Sig_transdc_resp-reg_receiver"/>
</dbReference>
<dbReference type="PANTHER" id="PTHR43214">
    <property type="entry name" value="TWO-COMPONENT RESPONSE REGULATOR"/>
    <property type="match status" value="1"/>
</dbReference>
<evidence type="ECO:0000259" key="4">
    <source>
        <dbReference type="PROSITE" id="PS50043"/>
    </source>
</evidence>
<accession>A0A0B6WXU4</accession>
<dbReference type="CDD" id="cd06170">
    <property type="entry name" value="LuxR_C_like"/>
    <property type="match status" value="1"/>
</dbReference>
<dbReference type="CDD" id="cd17535">
    <property type="entry name" value="REC_NarL-like"/>
    <property type="match status" value="1"/>
</dbReference>
<dbReference type="GO" id="GO:0003677">
    <property type="term" value="F:DNA binding"/>
    <property type="evidence" value="ECO:0007669"/>
    <property type="project" value="UniProtKB-KW"/>
</dbReference>
<dbReference type="PROSITE" id="PS50043">
    <property type="entry name" value="HTH_LUXR_2"/>
    <property type="match status" value="1"/>
</dbReference>
<evidence type="ECO:0000259" key="5">
    <source>
        <dbReference type="PROSITE" id="PS50110"/>
    </source>
</evidence>
<dbReference type="GO" id="GO:0006355">
    <property type="term" value="P:regulation of DNA-templated transcription"/>
    <property type="evidence" value="ECO:0007669"/>
    <property type="project" value="InterPro"/>
</dbReference>
<dbReference type="PRINTS" id="PR00038">
    <property type="entry name" value="HTHLUXR"/>
</dbReference>
<dbReference type="SUPFAM" id="SSF46894">
    <property type="entry name" value="C-terminal effector domain of the bipartite response regulators"/>
    <property type="match status" value="1"/>
</dbReference>
<dbReference type="GO" id="GO:0000160">
    <property type="term" value="P:phosphorelay signal transduction system"/>
    <property type="evidence" value="ECO:0007669"/>
    <property type="project" value="InterPro"/>
</dbReference>
<evidence type="ECO:0000256" key="2">
    <source>
        <dbReference type="ARBA" id="ARBA00023125"/>
    </source>
</evidence>
<evidence type="ECO:0000256" key="3">
    <source>
        <dbReference type="PROSITE-ProRule" id="PRU00169"/>
    </source>
</evidence>
<dbReference type="AlphaFoldDB" id="A0A0B6WXU4"/>
<dbReference type="InterPro" id="IPR011006">
    <property type="entry name" value="CheY-like_superfamily"/>
</dbReference>
<reference evidence="6 7" key="2">
    <citation type="submission" date="2015-01" db="EMBL/GenBank/DDBJ databases">
        <title>Complete genome sequence of Pyrinomonas methylaliphatogenes type strain K22T.</title>
        <authorList>
            <person name="Lee K.C.Y."/>
            <person name="Power J.F."/>
            <person name="Dunfield P.F."/>
            <person name="Morgan X.C."/>
            <person name="Huttenhower C."/>
            <person name="Stott M.B."/>
        </authorList>
    </citation>
    <scope>NUCLEOTIDE SEQUENCE [LARGE SCALE GENOMIC DNA]</scope>
    <source>
        <strain evidence="6 7">K22</strain>
    </source>
</reference>
<name>A0A0B6WXU4_9BACT</name>
<dbReference type="Gene3D" id="3.40.50.2300">
    <property type="match status" value="1"/>
</dbReference>
<dbReference type="InterPro" id="IPR039420">
    <property type="entry name" value="WalR-like"/>
</dbReference>
<dbReference type="RefSeq" id="WP_041976723.1">
    <property type="nucleotide sequence ID" value="NZ_CBXV010000007.1"/>
</dbReference>
<proteinExistence type="predicted"/>
<evidence type="ECO:0000256" key="1">
    <source>
        <dbReference type="ARBA" id="ARBA00022553"/>
    </source>
</evidence>
<dbReference type="EMBL" id="CBXV010000007">
    <property type="protein sequence ID" value="CDM65941.1"/>
    <property type="molecule type" value="Genomic_DNA"/>
</dbReference>
<sequence>MSKERQRIRILIADDHFVVRMGLLALINTQPDMSVVAEASTGKEAVELFRQHRPDIALMDLRMPEVNGIEAIALIRREFPDARLIVLSSYDGDEDIYRALQAGARAYLLKSMLRENVLETIRAVHAGLRRIPEEIATRLAERMNRDQLTAREMEVLRLIVDGKSNKEIAAALHVSEGTVKIHVNNILSKLGVSDRTQAAIFALQHGLIHLD</sequence>
<dbReference type="PANTHER" id="PTHR43214:SF43">
    <property type="entry name" value="TWO-COMPONENT RESPONSE REGULATOR"/>
    <property type="match status" value="1"/>
</dbReference>
<dbReference type="SMART" id="SM00421">
    <property type="entry name" value="HTH_LUXR"/>
    <property type="match status" value="1"/>
</dbReference>
<feature type="domain" description="HTH luxR-type" evidence="4">
    <location>
        <begin position="141"/>
        <end position="206"/>
    </location>
</feature>
<gene>
    <name evidence="6" type="ORF">PYK22_01950</name>
</gene>
<dbReference type="SUPFAM" id="SSF52172">
    <property type="entry name" value="CheY-like"/>
    <property type="match status" value="1"/>
</dbReference>
<protein>
    <submittedName>
        <fullName evidence="6">Two component transcriptional regulator, LuxR family</fullName>
    </submittedName>
</protein>
<keyword evidence="1 3" id="KW-0597">Phosphoprotein</keyword>
<dbReference type="Proteomes" id="UP000031518">
    <property type="component" value="Unassembled WGS sequence"/>
</dbReference>
<evidence type="ECO:0000313" key="6">
    <source>
        <dbReference type="EMBL" id="CDM65941.1"/>
    </source>
</evidence>